<protein>
    <recommendedName>
        <fullName evidence="7">Treslin N-terminal domain-containing protein</fullName>
    </recommendedName>
</protein>
<accession>A0A8C7SA23</accession>
<sequence length="1922" mass="211360">MALHNLVFVIDVDYRPSGHVNVQNHPLKQGILRILLHFGYKYGFEKVRWGYKFCQSRTGRNGNLISRGSDFKELRDKTFEDFEVEFRLKFDASVKTISAQPRNQPTSPAASIQNALKEALLDFQWDRPDITSPTKLTLRPRRGRAGKGGPLSPEDELSSLGRNVLFLLSSCPHSRADLGEYVSLAGIPVGASHTDVSDRILPKGLHEMLVQRQVVLHWVDSTSYVQVMRSEEHWGSDMLSEVLREMGGRVVPMDALLNLCCPHKSYSVQSPVDSPSDAILGRETFPLDSSMGYLLSSERLYRLAFPVLGGVLRWGQGDAPQSCRVTLEPVALRQRLLPAPVEVCLKGVLQGWDAHSLTEASSESWVLQCSINNHTDQGQAVFQQLLRELSAQALHMFAEVSDGGDLPCSAFLSPLSALTALLTVLRPSVASSYHTLTLDVIAPAAADNSSDLPEIVSSVLGGFYDIMEGDGAPRVEHQVPDWAQQELSHWSSPLTAGLVEGWFPHADQSGVSSHLMESMRLLHAVPEGETEGQEEELSGPQQDLVISLADLYQRITSQSHSDKTGKKRGTQRTPVRQKMKTMSRSLQMLNVARLNVKAQKSQAGETEVGASGAEGCRGQERLGKRRTGNRAKTGPHAQHFKSEAELLSHLKAGYEKTVAERDSSLLTEAQHLLSAVRMFQGPNPDLGVWLFVQQNLLKSSKSIRQLYSNAPDADSKLRECQLQAVLRLEMCRLLPSEQQADTPDVEQTVEEVADMLRIISLTKDPVYLAKFLQDEVLPAFLTAIPRVLADVYHSLGTQLPAALSAVLPSDFFSDESVTRDSVSSSPPLSTALSMASDCGERLQELRDRSASKRRSGRLTRHRSMTEASQSLQIEVPRKTTRAVKPKLCVAVEKPAAEPPPKQAAQEVTKVRRNLFNQETMSPSKKAKMPRSRSVSAMDGLKRKGSQATEDRHSLLTKKVTETPLHKQVSNRLLHRQQMGRRSVPTDECIVEESPVKPLEDLRRSPRLEKFARRHSSFYSSSQPRSRNLDKALSSQLPLSDSKIGAVNLRSVRSPVRLLFEATQSRSSWRQLSNSDVFQSPKNTPTKSPGRHRRSARGSKTPRSPQTPRTPKNFRSSRVQSYSVTDSQMAGPSHGQGGMALRGSPFRSPARRSLVLETPQKESPLKGILRTPVKTLLERLSPIGPSLLQSPPCSRTPRKHVTWSPSPQKLRVAETNTPFKVPESPHLSTRRSPRLFMNTPDKFCSPLKSPSSKQAISKTPEKVVQRSHRVSPQASLSRIPENSAAGGVEVTPEKSGRPRSSKRLMGKFNTPVKDEQDLPDGTQKHPSSGSTPPPDHPPTPTTPTPRKSLSPAHGMLAPSGGTPVEESLSMPLHQGMRTLTKRASGLSRSVTSPKTPVKTQLNKTTVVTASSAKRLTRTSSGQGVQAKTRQNLISLSNGSLTVVAASTDLTSKETGDTVSSLNVPLDFHEREPSSQALGGEMEASSQQLDSSQFSTTSEDESIDISEAKVVMTQITDGLKMNISFSRKPSKTDQVFQFTEASTKQPIPLETSKPGRSYGFRQTPDRQQREAAVRWGYSTEPSRFSTPRTSGTPTSRKKELVTPNPLTYKVELEMQASGLPKLKLKRMDSFNAGDGAAASQTPTDRMTLPHTDSPLALCSKHRDPGHVSPLLCTHGTPAKGTPGKGGFQTYICQSYTPTRYPAGTMSPPLGTVELIPLTPSPQSMGRSTPESLNSWPRKKRARPGVVGGKQRGLKEELLLEGLEILDEAELEGIYRLKETEETDALLLTPTSSQVTRPSPGKRAGSPLDQLEDMDWMESQVQQAKGAEPLKDEDSILATGTVHSVVTPPSSKVRKPVSASGILALTQSPMLFKGKAGSATKRTRHFIDEAHSQKKMEFDLERSPFSQHPRRSTTRNTDSRKRLLD</sequence>
<feature type="compositionally biased region" description="Low complexity" evidence="1">
    <location>
        <begin position="1016"/>
        <end position="1025"/>
    </location>
</feature>
<feature type="region of interest" description="Disordered" evidence="1">
    <location>
        <begin position="1069"/>
        <end position="1145"/>
    </location>
</feature>
<feature type="region of interest" description="Disordered" evidence="1">
    <location>
        <begin position="132"/>
        <end position="154"/>
    </location>
</feature>
<dbReference type="Ensembl" id="ENSOMYT00000070538.2">
    <property type="protein sequence ID" value="ENSOMYP00000064775.2"/>
    <property type="gene ID" value="ENSOMYG00000030010.2"/>
</dbReference>
<dbReference type="GO" id="GO:0006260">
    <property type="term" value="P:DNA replication"/>
    <property type="evidence" value="ECO:0007669"/>
    <property type="project" value="InterPro"/>
</dbReference>
<feature type="region of interest" description="Disordered" evidence="1">
    <location>
        <begin position="843"/>
        <end position="871"/>
    </location>
</feature>
<feature type="region of interest" description="Disordered" evidence="1">
    <location>
        <begin position="556"/>
        <end position="581"/>
    </location>
</feature>
<feature type="compositionally biased region" description="Basic residues" evidence="1">
    <location>
        <begin position="565"/>
        <end position="581"/>
    </location>
</feature>
<feature type="compositionally biased region" description="Polar residues" evidence="1">
    <location>
        <begin position="1069"/>
        <end position="1086"/>
    </location>
</feature>
<feature type="compositionally biased region" description="Polar residues" evidence="1">
    <location>
        <begin position="1482"/>
        <end position="1495"/>
    </location>
</feature>
<dbReference type="Proteomes" id="UP000694395">
    <property type="component" value="Chromosome 30"/>
</dbReference>
<feature type="compositionally biased region" description="Basic and acidic residues" evidence="1">
    <location>
        <begin position="1561"/>
        <end position="1570"/>
    </location>
</feature>
<reference evidence="5" key="2">
    <citation type="submission" date="2025-08" db="UniProtKB">
        <authorList>
            <consortium name="Ensembl"/>
        </authorList>
    </citation>
    <scope>IDENTIFICATION</scope>
</reference>
<dbReference type="PANTHER" id="PTHR21556:SF2">
    <property type="entry name" value="TRESLIN"/>
    <property type="match status" value="1"/>
</dbReference>
<dbReference type="InterPro" id="IPR053920">
    <property type="entry name" value="Treslin_STD"/>
</dbReference>
<feature type="domain" description="Treslin N-terminal" evidence="3">
    <location>
        <begin position="4"/>
        <end position="207"/>
    </location>
</feature>
<dbReference type="RefSeq" id="XP_036824805.1">
    <property type="nucleotide sequence ID" value="XM_036968910.1"/>
</dbReference>
<feature type="region of interest" description="Disordered" evidence="1">
    <location>
        <begin position="1716"/>
        <end position="1746"/>
    </location>
</feature>
<evidence type="ECO:0000259" key="4">
    <source>
        <dbReference type="Pfam" id="PF21855"/>
    </source>
</evidence>
<feature type="compositionally biased region" description="Polar residues" evidence="1">
    <location>
        <begin position="1718"/>
        <end position="1732"/>
    </location>
</feature>
<dbReference type="Pfam" id="PF21854">
    <property type="entry name" value="Treslin_N"/>
    <property type="match status" value="1"/>
</dbReference>
<feature type="region of interest" description="Disordered" evidence="1">
    <location>
        <begin position="1891"/>
        <end position="1922"/>
    </location>
</feature>
<dbReference type="PANTHER" id="PTHR21556">
    <property type="entry name" value="TRESLIN"/>
    <property type="match status" value="1"/>
</dbReference>
<name>A0A8C7SA23_ONCMY</name>
<feature type="region of interest" description="Disordered" evidence="1">
    <location>
        <begin position="1218"/>
        <end position="1367"/>
    </location>
</feature>
<feature type="region of interest" description="Disordered" evidence="1">
    <location>
        <begin position="916"/>
        <end position="950"/>
    </location>
</feature>
<dbReference type="Pfam" id="PF21855">
    <property type="entry name" value="Treslin_STD"/>
    <property type="match status" value="1"/>
</dbReference>
<proteinExistence type="predicted"/>
<feature type="compositionally biased region" description="Pro residues" evidence="1">
    <location>
        <begin position="1330"/>
        <end position="1342"/>
    </location>
</feature>
<feature type="compositionally biased region" description="Polar residues" evidence="1">
    <location>
        <begin position="1247"/>
        <end position="1256"/>
    </location>
</feature>
<dbReference type="GeneTree" id="ENSGT00390000005222"/>
<evidence type="ECO:0008006" key="7">
    <source>
        <dbReference type="Google" id="ProtNLM"/>
    </source>
</evidence>
<dbReference type="GO" id="GO:0010212">
    <property type="term" value="P:response to ionizing radiation"/>
    <property type="evidence" value="ECO:0007669"/>
    <property type="project" value="InterPro"/>
</dbReference>
<feature type="domain" description="Treslin M" evidence="2">
    <location>
        <begin position="283"/>
        <end position="425"/>
    </location>
</feature>
<feature type="region of interest" description="Disordered" evidence="1">
    <location>
        <begin position="1537"/>
        <end position="1597"/>
    </location>
</feature>
<organism evidence="5 6">
    <name type="scientific">Oncorhynchus mykiss</name>
    <name type="common">Rainbow trout</name>
    <name type="synonym">Salmo gairdneri</name>
    <dbReference type="NCBI Taxonomy" id="8022"/>
    <lineage>
        <taxon>Eukaryota</taxon>
        <taxon>Metazoa</taxon>
        <taxon>Chordata</taxon>
        <taxon>Craniata</taxon>
        <taxon>Vertebrata</taxon>
        <taxon>Euteleostomi</taxon>
        <taxon>Actinopterygii</taxon>
        <taxon>Neopterygii</taxon>
        <taxon>Teleostei</taxon>
        <taxon>Protacanthopterygii</taxon>
        <taxon>Salmoniformes</taxon>
        <taxon>Salmonidae</taxon>
        <taxon>Salmoninae</taxon>
        <taxon>Oncorhynchus</taxon>
    </lineage>
</organism>
<feature type="compositionally biased region" description="Polar residues" evidence="1">
    <location>
        <begin position="1100"/>
        <end position="1129"/>
    </location>
</feature>
<evidence type="ECO:0000259" key="2">
    <source>
        <dbReference type="Pfam" id="PF15292"/>
    </source>
</evidence>
<feature type="domain" description="Treslin STD" evidence="4">
    <location>
        <begin position="645"/>
        <end position="795"/>
    </location>
</feature>
<feature type="region of interest" description="Disordered" evidence="1">
    <location>
        <begin position="1470"/>
        <end position="1499"/>
    </location>
</feature>
<dbReference type="GO" id="GO:0030174">
    <property type="term" value="P:regulation of DNA-templated DNA replication initiation"/>
    <property type="evidence" value="ECO:0007669"/>
    <property type="project" value="TreeGrafter"/>
</dbReference>
<reference evidence="5" key="1">
    <citation type="submission" date="2020-07" db="EMBL/GenBank/DDBJ databases">
        <title>A long reads based de novo assembly of the rainbow trout Arlee double haploid line genome.</title>
        <authorList>
            <person name="Gao G."/>
            <person name="Palti Y."/>
        </authorList>
    </citation>
    <scope>NUCLEOTIDE SEQUENCE [LARGE SCALE GENOMIC DNA]</scope>
</reference>
<dbReference type="GO" id="GO:0003682">
    <property type="term" value="F:chromatin binding"/>
    <property type="evidence" value="ECO:0007669"/>
    <property type="project" value="TreeGrafter"/>
</dbReference>
<feature type="compositionally biased region" description="Low complexity" evidence="1">
    <location>
        <begin position="1579"/>
        <end position="1592"/>
    </location>
</feature>
<evidence type="ECO:0000256" key="1">
    <source>
        <dbReference type="SAM" id="MobiDB-lite"/>
    </source>
</evidence>
<keyword evidence="6" id="KW-1185">Reference proteome</keyword>
<feature type="region of interest" description="Disordered" evidence="1">
    <location>
        <begin position="1013"/>
        <end position="1037"/>
    </location>
</feature>
<dbReference type="InterPro" id="IPR053919">
    <property type="entry name" value="Treslin_N"/>
</dbReference>
<dbReference type="GO" id="GO:0005634">
    <property type="term" value="C:nucleus"/>
    <property type="evidence" value="ECO:0007669"/>
    <property type="project" value="InterPro"/>
</dbReference>
<reference evidence="5" key="3">
    <citation type="submission" date="2025-09" db="UniProtKB">
        <authorList>
            <consortium name="Ensembl"/>
        </authorList>
    </citation>
    <scope>IDENTIFICATION</scope>
</reference>
<evidence type="ECO:0000313" key="5">
    <source>
        <dbReference type="Ensembl" id="ENSOMYP00000064775.2"/>
    </source>
</evidence>
<dbReference type="Pfam" id="PF15292">
    <property type="entry name" value="Treslin_M"/>
    <property type="match status" value="1"/>
</dbReference>
<dbReference type="InterPro" id="IPR026153">
    <property type="entry name" value="Treslin"/>
</dbReference>
<evidence type="ECO:0000313" key="6">
    <source>
        <dbReference type="Proteomes" id="UP000694395"/>
    </source>
</evidence>
<evidence type="ECO:0000259" key="3">
    <source>
        <dbReference type="Pfam" id="PF21854"/>
    </source>
</evidence>
<dbReference type="GO" id="GO:0033314">
    <property type="term" value="P:mitotic DNA replication checkpoint signaling"/>
    <property type="evidence" value="ECO:0007669"/>
    <property type="project" value="InterPro"/>
</dbReference>
<feature type="compositionally biased region" description="Basic residues" evidence="1">
    <location>
        <begin position="851"/>
        <end position="862"/>
    </location>
</feature>
<dbReference type="InterPro" id="IPR032746">
    <property type="entry name" value="Treslin_M"/>
</dbReference>
<dbReference type="GO" id="GO:0007095">
    <property type="term" value="P:mitotic G2 DNA damage checkpoint signaling"/>
    <property type="evidence" value="ECO:0007669"/>
    <property type="project" value="TreeGrafter"/>
</dbReference>
<dbReference type="GeneID" id="110522723"/>